<evidence type="ECO:0000256" key="1">
    <source>
        <dbReference type="ARBA" id="ARBA00001698"/>
    </source>
</evidence>
<keyword evidence="11 24" id="KW-0812">Transmembrane</keyword>
<accession>A0ABV6DP06</accession>
<evidence type="ECO:0000256" key="7">
    <source>
        <dbReference type="ARBA" id="ARBA00019373"/>
    </source>
</evidence>
<evidence type="ECO:0000256" key="19">
    <source>
        <dbReference type="ARBA" id="ARBA00031825"/>
    </source>
</evidence>
<feature type="transmembrane region" description="Helical" evidence="24">
    <location>
        <begin position="51"/>
        <end position="71"/>
    </location>
</feature>
<evidence type="ECO:0000256" key="6">
    <source>
        <dbReference type="ARBA" id="ARBA00012487"/>
    </source>
</evidence>
<evidence type="ECO:0000256" key="11">
    <source>
        <dbReference type="ARBA" id="ARBA00022692"/>
    </source>
</evidence>
<dbReference type="PANTHER" id="PTHR46382">
    <property type="entry name" value="PHOSPHATIDATE CYTIDYLYLTRANSFERASE"/>
    <property type="match status" value="1"/>
</dbReference>
<keyword evidence="9" id="KW-0444">Lipid biosynthesis</keyword>
<comment type="caution">
    <text evidence="25">The sequence shown here is derived from an EMBL/GenBank/DDBJ whole genome shotgun (WGS) entry which is preliminary data.</text>
</comment>
<evidence type="ECO:0000256" key="23">
    <source>
        <dbReference type="ARBA" id="ARBA00033406"/>
    </source>
</evidence>
<feature type="transmembrane region" description="Helical" evidence="24">
    <location>
        <begin position="199"/>
        <end position="219"/>
    </location>
</feature>
<dbReference type="Pfam" id="PF01148">
    <property type="entry name" value="CTP_transf_1"/>
    <property type="match status" value="1"/>
</dbReference>
<evidence type="ECO:0000256" key="8">
    <source>
        <dbReference type="ARBA" id="ARBA00022475"/>
    </source>
</evidence>
<evidence type="ECO:0000256" key="9">
    <source>
        <dbReference type="ARBA" id="ARBA00022516"/>
    </source>
</evidence>
<evidence type="ECO:0000256" key="15">
    <source>
        <dbReference type="ARBA" id="ARBA00023136"/>
    </source>
</evidence>
<evidence type="ECO:0000256" key="2">
    <source>
        <dbReference type="ARBA" id="ARBA00004651"/>
    </source>
</evidence>
<keyword evidence="12 25" id="KW-0548">Nucleotidyltransferase</keyword>
<evidence type="ECO:0000256" key="17">
    <source>
        <dbReference type="ARBA" id="ARBA00023264"/>
    </source>
</evidence>
<evidence type="ECO:0000256" key="18">
    <source>
        <dbReference type="ARBA" id="ARBA00029893"/>
    </source>
</evidence>
<keyword evidence="16" id="KW-0594">Phospholipid biosynthesis</keyword>
<keyword evidence="10" id="KW-0808">Transferase</keyword>
<dbReference type="RefSeq" id="WP_377471734.1">
    <property type="nucleotide sequence ID" value="NZ_JBHLWN010000071.1"/>
</dbReference>
<comment type="similarity">
    <text evidence="5">Belongs to the CDS family.</text>
</comment>
<keyword evidence="15 24" id="KW-0472">Membrane</keyword>
<evidence type="ECO:0000313" key="26">
    <source>
        <dbReference type="Proteomes" id="UP001589776"/>
    </source>
</evidence>
<keyword evidence="26" id="KW-1185">Reference proteome</keyword>
<sequence length="265" mass="28799">MKQRIMTGAIAGAVFVALIVIGGYWYAALIMLLSIVGYLEYVRMIGLGRNSLTSLFGLAAAAVIAAPWSLFDWLSFPYRGESVLWLLLFGLLALTVWTKNRITIDQAALVFFGVVYLGFGFHYMIETRLHEQGLFWTLLVYGCIWITDSAAYFVGSKLGKHPLWPAISPKKSVEGAVAGVVASIAAALLFAGIRPDLVTVFHAVQIGLVIGIVGQLGDLMQSAYKRVKGIKDTGAILPGHGGVLDRVDSWLIVFPFLHVTGLLQL</sequence>
<feature type="transmembrane region" description="Helical" evidence="24">
    <location>
        <begin position="83"/>
        <end position="100"/>
    </location>
</feature>
<evidence type="ECO:0000256" key="20">
    <source>
        <dbReference type="ARBA" id="ARBA00032253"/>
    </source>
</evidence>
<proteinExistence type="inferred from homology"/>
<evidence type="ECO:0000256" key="4">
    <source>
        <dbReference type="ARBA" id="ARBA00005189"/>
    </source>
</evidence>
<reference evidence="25 26" key="1">
    <citation type="submission" date="2024-09" db="EMBL/GenBank/DDBJ databases">
        <authorList>
            <person name="Sun Q."/>
            <person name="Mori K."/>
        </authorList>
    </citation>
    <scope>NUCLEOTIDE SEQUENCE [LARGE SCALE GENOMIC DNA]</scope>
    <source>
        <strain evidence="25 26">CCM 7759</strain>
    </source>
</reference>
<dbReference type="GO" id="GO:0016779">
    <property type="term" value="F:nucleotidyltransferase activity"/>
    <property type="evidence" value="ECO:0007669"/>
    <property type="project" value="UniProtKB-KW"/>
</dbReference>
<evidence type="ECO:0000256" key="16">
    <source>
        <dbReference type="ARBA" id="ARBA00023209"/>
    </source>
</evidence>
<evidence type="ECO:0000256" key="14">
    <source>
        <dbReference type="ARBA" id="ARBA00023098"/>
    </source>
</evidence>
<feature type="transmembrane region" description="Helical" evidence="24">
    <location>
        <begin position="175"/>
        <end position="193"/>
    </location>
</feature>
<feature type="transmembrane region" description="Helical" evidence="24">
    <location>
        <begin position="107"/>
        <end position="123"/>
    </location>
</feature>
<dbReference type="EC" id="2.7.7.41" evidence="6"/>
<evidence type="ECO:0000313" key="25">
    <source>
        <dbReference type="EMBL" id="MFC0214373.1"/>
    </source>
</evidence>
<gene>
    <name evidence="25" type="ORF">ACFFK0_18230</name>
</gene>
<comment type="pathway">
    <text evidence="3">Phospholipid metabolism; CDP-diacylglycerol biosynthesis; CDP-diacylglycerol from sn-glycerol 3-phosphate: step 3/3.</text>
</comment>
<feature type="transmembrane region" description="Helical" evidence="24">
    <location>
        <begin position="135"/>
        <end position="154"/>
    </location>
</feature>
<protein>
    <recommendedName>
        <fullName evidence="7">Phosphatidate cytidylyltransferase</fullName>
        <ecNumber evidence="6">2.7.7.41</ecNumber>
    </recommendedName>
    <alternativeName>
        <fullName evidence="20">CDP-DAG synthase</fullName>
    </alternativeName>
    <alternativeName>
        <fullName evidence="22">CDP-DG synthase</fullName>
    </alternativeName>
    <alternativeName>
        <fullName evidence="18">CDP-diacylglycerol synthase</fullName>
    </alternativeName>
    <alternativeName>
        <fullName evidence="21">CDP-diglyceride pyrophosphorylase</fullName>
    </alternativeName>
    <alternativeName>
        <fullName evidence="23">CDP-diglyceride synthase</fullName>
    </alternativeName>
    <alternativeName>
        <fullName evidence="19">CTP:phosphatidate cytidylyltransferase</fullName>
    </alternativeName>
</protein>
<name>A0ABV6DP06_9BACL</name>
<dbReference type="Proteomes" id="UP001589776">
    <property type="component" value="Unassembled WGS sequence"/>
</dbReference>
<organism evidence="25 26">
    <name type="scientific">Paenibacillus chartarius</name>
    <dbReference type="NCBI Taxonomy" id="747481"/>
    <lineage>
        <taxon>Bacteria</taxon>
        <taxon>Bacillati</taxon>
        <taxon>Bacillota</taxon>
        <taxon>Bacilli</taxon>
        <taxon>Bacillales</taxon>
        <taxon>Paenibacillaceae</taxon>
        <taxon>Paenibacillus</taxon>
    </lineage>
</organism>
<keyword evidence="8" id="KW-1003">Cell membrane</keyword>
<keyword evidence="17" id="KW-1208">Phospholipid metabolism</keyword>
<keyword evidence="14" id="KW-0443">Lipid metabolism</keyword>
<evidence type="ECO:0000256" key="22">
    <source>
        <dbReference type="ARBA" id="ARBA00032743"/>
    </source>
</evidence>
<evidence type="ECO:0000256" key="21">
    <source>
        <dbReference type="ARBA" id="ARBA00032396"/>
    </source>
</evidence>
<evidence type="ECO:0000256" key="3">
    <source>
        <dbReference type="ARBA" id="ARBA00005119"/>
    </source>
</evidence>
<evidence type="ECO:0000256" key="5">
    <source>
        <dbReference type="ARBA" id="ARBA00010185"/>
    </source>
</evidence>
<dbReference type="EMBL" id="JBHLWN010000071">
    <property type="protein sequence ID" value="MFC0214373.1"/>
    <property type="molecule type" value="Genomic_DNA"/>
</dbReference>
<evidence type="ECO:0000256" key="13">
    <source>
        <dbReference type="ARBA" id="ARBA00022989"/>
    </source>
</evidence>
<evidence type="ECO:0000256" key="10">
    <source>
        <dbReference type="ARBA" id="ARBA00022679"/>
    </source>
</evidence>
<feature type="transmembrane region" description="Helical" evidence="24">
    <location>
        <begin position="6"/>
        <end position="39"/>
    </location>
</feature>
<keyword evidence="13 24" id="KW-1133">Transmembrane helix</keyword>
<comment type="catalytic activity">
    <reaction evidence="1">
        <text>a 1,2-diacyl-sn-glycero-3-phosphate + CTP + H(+) = a CDP-1,2-diacyl-sn-glycerol + diphosphate</text>
        <dbReference type="Rhea" id="RHEA:16229"/>
        <dbReference type="ChEBI" id="CHEBI:15378"/>
        <dbReference type="ChEBI" id="CHEBI:33019"/>
        <dbReference type="ChEBI" id="CHEBI:37563"/>
        <dbReference type="ChEBI" id="CHEBI:58332"/>
        <dbReference type="ChEBI" id="CHEBI:58608"/>
        <dbReference type="EC" id="2.7.7.41"/>
    </reaction>
</comment>
<comment type="pathway">
    <text evidence="4">Lipid metabolism.</text>
</comment>
<dbReference type="PANTHER" id="PTHR46382:SF1">
    <property type="entry name" value="PHOSPHATIDATE CYTIDYLYLTRANSFERASE"/>
    <property type="match status" value="1"/>
</dbReference>
<evidence type="ECO:0000256" key="24">
    <source>
        <dbReference type="SAM" id="Phobius"/>
    </source>
</evidence>
<evidence type="ECO:0000256" key="12">
    <source>
        <dbReference type="ARBA" id="ARBA00022695"/>
    </source>
</evidence>
<comment type="subcellular location">
    <subcellularLocation>
        <location evidence="2">Cell membrane</location>
        <topology evidence="2">Multi-pass membrane protein</topology>
    </subcellularLocation>
</comment>